<feature type="modified residue" description="4-aspartylphosphate" evidence="6">
    <location>
        <position position="554"/>
    </location>
</feature>
<dbReference type="InterPro" id="IPR005467">
    <property type="entry name" value="His_kinase_dom"/>
</dbReference>
<dbReference type="Gene3D" id="3.30.565.10">
    <property type="entry name" value="Histidine kinase-like ATPase, C-terminal domain"/>
    <property type="match status" value="1"/>
</dbReference>
<keyword evidence="5" id="KW-0418">Kinase</keyword>
<dbReference type="EMBL" id="JBEQCT010000013">
    <property type="protein sequence ID" value="MFM2486935.1"/>
    <property type="molecule type" value="Genomic_DNA"/>
</dbReference>
<evidence type="ECO:0000256" key="3">
    <source>
        <dbReference type="ARBA" id="ARBA00022553"/>
    </source>
</evidence>
<gene>
    <name evidence="10" type="ORF">ABUE30_18035</name>
</gene>
<feature type="transmembrane region" description="Helical" evidence="7">
    <location>
        <begin position="204"/>
        <end position="226"/>
    </location>
</feature>
<evidence type="ECO:0000259" key="8">
    <source>
        <dbReference type="PROSITE" id="PS50109"/>
    </source>
</evidence>
<dbReference type="Pfam" id="PF00512">
    <property type="entry name" value="HisKA"/>
    <property type="match status" value="1"/>
</dbReference>
<evidence type="ECO:0000256" key="1">
    <source>
        <dbReference type="ARBA" id="ARBA00000085"/>
    </source>
</evidence>
<dbReference type="Gene3D" id="3.40.50.2300">
    <property type="match status" value="1"/>
</dbReference>
<name>A0ABW9GB71_9GAMM</name>
<dbReference type="Proteomes" id="UP001629953">
    <property type="component" value="Unassembled WGS sequence"/>
</dbReference>
<reference evidence="10 11" key="1">
    <citation type="journal article" date="2013" name="Int. J. Syst. Evol. Microbiol.">
        <title>Celerinatantimonas yamalensis sp. nov., a cold-adapted diazotrophic bacterium from a cold permafrost brine.</title>
        <authorList>
            <person name="Shcherbakova V."/>
            <person name="Chuvilskaya N."/>
            <person name="Rivkina E."/>
            <person name="Demidov N."/>
            <person name="Uchaeva V."/>
            <person name="Suetin S."/>
            <person name="Suzina N."/>
            <person name="Gilichinsky D."/>
        </authorList>
    </citation>
    <scope>NUCLEOTIDE SEQUENCE [LARGE SCALE GENOMIC DNA]</scope>
    <source>
        <strain evidence="10 11">C7</strain>
    </source>
</reference>
<dbReference type="InterPro" id="IPR001789">
    <property type="entry name" value="Sig_transdc_resp-reg_receiver"/>
</dbReference>
<feature type="transmembrane region" description="Helical" evidence="7">
    <location>
        <begin position="21"/>
        <end position="41"/>
    </location>
</feature>
<dbReference type="InterPro" id="IPR003661">
    <property type="entry name" value="HisK_dim/P_dom"/>
</dbReference>
<evidence type="ECO:0000313" key="10">
    <source>
        <dbReference type="EMBL" id="MFM2486935.1"/>
    </source>
</evidence>
<dbReference type="PANTHER" id="PTHR43047">
    <property type="entry name" value="TWO-COMPONENT HISTIDINE PROTEIN KINASE"/>
    <property type="match status" value="1"/>
</dbReference>
<dbReference type="CDD" id="cd17546">
    <property type="entry name" value="REC_hyHK_CKI1_RcsC-like"/>
    <property type="match status" value="1"/>
</dbReference>
<dbReference type="InterPro" id="IPR036097">
    <property type="entry name" value="HisK_dim/P_sf"/>
</dbReference>
<keyword evidence="3 6" id="KW-0597">Phosphoprotein</keyword>
<dbReference type="InterPro" id="IPR036890">
    <property type="entry name" value="HATPase_C_sf"/>
</dbReference>
<keyword evidence="11" id="KW-1185">Reference proteome</keyword>
<organism evidence="10 11">
    <name type="scientific">Celerinatantimonas yamalensis</name>
    <dbReference type="NCBI Taxonomy" id="559956"/>
    <lineage>
        <taxon>Bacteria</taxon>
        <taxon>Pseudomonadati</taxon>
        <taxon>Pseudomonadota</taxon>
        <taxon>Gammaproteobacteria</taxon>
        <taxon>Celerinatantimonadaceae</taxon>
        <taxon>Celerinatantimonas</taxon>
    </lineage>
</organism>
<keyword evidence="4" id="KW-0808">Transferase</keyword>
<comment type="caution">
    <text evidence="10">The sequence shown here is derived from an EMBL/GenBank/DDBJ whole genome shotgun (WGS) entry which is preliminary data.</text>
</comment>
<keyword evidence="7" id="KW-1133">Transmembrane helix</keyword>
<keyword evidence="10" id="KW-0067">ATP-binding</keyword>
<keyword evidence="10" id="KW-0547">Nucleotide-binding</keyword>
<feature type="domain" description="Histidine kinase" evidence="8">
    <location>
        <begin position="260"/>
        <end position="484"/>
    </location>
</feature>
<dbReference type="Pfam" id="PF00072">
    <property type="entry name" value="Response_reg"/>
    <property type="match status" value="1"/>
</dbReference>
<keyword evidence="7" id="KW-0812">Transmembrane</keyword>
<dbReference type="SMART" id="SM00448">
    <property type="entry name" value="REC"/>
    <property type="match status" value="1"/>
</dbReference>
<dbReference type="InterPro" id="IPR003594">
    <property type="entry name" value="HATPase_dom"/>
</dbReference>
<evidence type="ECO:0000313" key="11">
    <source>
        <dbReference type="Proteomes" id="UP001629953"/>
    </source>
</evidence>
<dbReference type="InterPro" id="IPR011006">
    <property type="entry name" value="CheY-like_superfamily"/>
</dbReference>
<dbReference type="PROSITE" id="PS50109">
    <property type="entry name" value="HIS_KIN"/>
    <property type="match status" value="1"/>
</dbReference>
<dbReference type="EC" id="2.7.13.3" evidence="2"/>
<dbReference type="SUPFAM" id="SSF52172">
    <property type="entry name" value="CheY-like"/>
    <property type="match status" value="1"/>
</dbReference>
<comment type="catalytic activity">
    <reaction evidence="1">
        <text>ATP + protein L-histidine = ADP + protein N-phospho-L-histidine.</text>
        <dbReference type="EC" id="2.7.13.3"/>
    </reaction>
</comment>
<dbReference type="InterPro" id="IPR004358">
    <property type="entry name" value="Sig_transdc_His_kin-like_C"/>
</dbReference>
<dbReference type="PRINTS" id="PR00344">
    <property type="entry name" value="BCTRLSENSOR"/>
</dbReference>
<keyword evidence="7" id="KW-0472">Membrane</keyword>
<evidence type="ECO:0000256" key="6">
    <source>
        <dbReference type="PROSITE-ProRule" id="PRU00169"/>
    </source>
</evidence>
<dbReference type="SMART" id="SM00387">
    <property type="entry name" value="HATPase_c"/>
    <property type="match status" value="1"/>
</dbReference>
<feature type="domain" description="Response regulatory" evidence="9">
    <location>
        <begin position="505"/>
        <end position="621"/>
    </location>
</feature>
<evidence type="ECO:0000256" key="5">
    <source>
        <dbReference type="ARBA" id="ARBA00022777"/>
    </source>
</evidence>
<dbReference type="SUPFAM" id="SSF47384">
    <property type="entry name" value="Homodimeric domain of signal transducing histidine kinase"/>
    <property type="match status" value="1"/>
</dbReference>
<dbReference type="RefSeq" id="WP_408625235.1">
    <property type="nucleotide sequence ID" value="NZ_JBEQCT010000013.1"/>
</dbReference>
<evidence type="ECO:0000256" key="7">
    <source>
        <dbReference type="SAM" id="Phobius"/>
    </source>
</evidence>
<evidence type="ECO:0000259" key="9">
    <source>
        <dbReference type="PROSITE" id="PS50110"/>
    </source>
</evidence>
<dbReference type="SMART" id="SM00388">
    <property type="entry name" value="HisKA"/>
    <property type="match status" value="1"/>
</dbReference>
<dbReference type="Pfam" id="PF02518">
    <property type="entry name" value="HATPase_c"/>
    <property type="match status" value="1"/>
</dbReference>
<dbReference type="PROSITE" id="PS50110">
    <property type="entry name" value="RESPONSE_REGULATORY"/>
    <property type="match status" value="1"/>
</dbReference>
<dbReference type="Gene3D" id="1.10.287.130">
    <property type="match status" value="1"/>
</dbReference>
<dbReference type="CDD" id="cd00082">
    <property type="entry name" value="HisKA"/>
    <property type="match status" value="1"/>
</dbReference>
<protein>
    <recommendedName>
        <fullName evidence="2">histidine kinase</fullName>
        <ecNumber evidence="2">2.7.13.3</ecNumber>
    </recommendedName>
</protein>
<sequence length="630" mass="71222">MRRPNRSTKLQQLAASPDMRKFLIFSFIYVVSCVTFISYLYHQAKTTIDTQINNKLYYGALITVAALGDNYNENISGKGAKTDAQDWQTIQKLTYFSRHLGLTYIYTVIKRDGKAILTSSSATPEELKNRSYVRFYDPYPDASQALLNSFETHQTTWTDYQDHWGRFRAVFVPMPLKNGSYYVAGAEISLNEYYHHLHVEEIKLAGFAIFLFIDFSLFVGIYLTYIRYTLFQVKQKTQQLAVARQEAEQANQAKSHFVRLISHEIRTPLNGIIGATDLLAHLPDATPAQLQYLDILKNSNQTLLALVNDILDFSKMEAGKLTLFPHAFNLPKMLRHTVDMIRTQISHPDVQLQLHLGADIPTEIYAEEQRIQQILINLLGNASKFTQHGHIELRVEVIAKVPSNNDVIMLQFQVQDTGIGIAKDKQSQLFQPFSQIEPQAQSNQGSGLGLSICKRLVEAMHGAIQVESELGHGSTFYVQLPIQTSNEPAPVVPTPMPLPQSRPLNVLLADDSPTNQLVSKIMLEKLGHDVLLAHDGKQAIELCQNQPIDVILMDINMQNLDGIEATKQLRAQQDNHPFYIIAYTANAYSDDRQHYLQAGMDDVLIKPVTLEKMREALTRAAQQMATYPDS</sequence>
<dbReference type="CDD" id="cd16922">
    <property type="entry name" value="HATPase_EvgS-ArcB-TorS-like"/>
    <property type="match status" value="1"/>
</dbReference>
<proteinExistence type="predicted"/>
<accession>A0ABW9GB71</accession>
<evidence type="ECO:0000256" key="2">
    <source>
        <dbReference type="ARBA" id="ARBA00012438"/>
    </source>
</evidence>
<dbReference type="SUPFAM" id="SSF55874">
    <property type="entry name" value="ATPase domain of HSP90 chaperone/DNA topoisomerase II/histidine kinase"/>
    <property type="match status" value="1"/>
</dbReference>
<evidence type="ECO:0000256" key="4">
    <source>
        <dbReference type="ARBA" id="ARBA00022679"/>
    </source>
</evidence>
<dbReference type="GO" id="GO:0005524">
    <property type="term" value="F:ATP binding"/>
    <property type="evidence" value="ECO:0007669"/>
    <property type="project" value="UniProtKB-KW"/>
</dbReference>